<dbReference type="PANTHER" id="PTHR10030:SF37">
    <property type="entry name" value="ALPHA-L-FUCOSIDASE-RELATED"/>
    <property type="match status" value="1"/>
</dbReference>
<evidence type="ECO:0000256" key="1">
    <source>
        <dbReference type="ARBA" id="ARBA00004071"/>
    </source>
</evidence>
<evidence type="ECO:0000256" key="5">
    <source>
        <dbReference type="ARBA" id="ARBA00022801"/>
    </source>
</evidence>
<dbReference type="Pfam" id="PF01120">
    <property type="entry name" value="Alpha_L_fucos"/>
    <property type="match status" value="1"/>
</dbReference>
<sequence length="447" mass="51888">MKLKSIIALSLLASFSYMPVHAQRAADDSIAWKSRMQWFQKAKLGIFIHWGIYAVKGISESWSFYNGQISYKDYMDQAKGFTASKWNPKDWVDLIRESGAQYTVLTTKHHDGMALWNTKAGKLSTVKCTSARRDLITPFVSEVRRQGLKVGLYFSLLDWSNKDYPNFTRTQKRYDNNQDLKRWQKFVDFDFAQLRELNTQYHPDLWWFDGDWEQTAEKWHAPEMIKLLRQTNPDCIVNSRIQGYGDYATPEVGIPVFKPKDPYWELCMTINDSWGYQPKDTLFKTPYELLRVFCDCLSNGGNLLLDIGPREDGTIPQPEVDVLKEFGRWINKHREAVYSTRAGVYSEAFQGYTTLNEKGDILYLYIPYEPHGEVEVNGVMNKIKNVRVVGSNRQLKFNVYNAADWRDVPGNLYIQVPDSVLDPEITVLAVQLDGPVRMYHEKNQSDL</sequence>
<feature type="chain" id="PRO_5046546277" description="alpha-L-fucosidase" evidence="7">
    <location>
        <begin position="23"/>
        <end position="447"/>
    </location>
</feature>
<dbReference type="RefSeq" id="WP_252760100.1">
    <property type="nucleotide sequence ID" value="NZ_JAMXLY010000006.1"/>
</dbReference>
<evidence type="ECO:0000256" key="2">
    <source>
        <dbReference type="ARBA" id="ARBA00007951"/>
    </source>
</evidence>
<comment type="function">
    <text evidence="1">Alpha-L-fucosidase is responsible for hydrolyzing the alpha-1,6-linked fucose joined to the reducing-end N-acetylglucosamine of the carbohydrate moieties of glycoproteins.</text>
</comment>
<dbReference type="EC" id="3.2.1.51" evidence="3"/>
<name>A0ABT1BUH5_9BACT</name>
<dbReference type="InterPro" id="IPR017853">
    <property type="entry name" value="GH"/>
</dbReference>
<dbReference type="InterPro" id="IPR057739">
    <property type="entry name" value="Glyco_hydro_29_N"/>
</dbReference>
<dbReference type="SUPFAM" id="SSF51445">
    <property type="entry name" value="(Trans)glycosidases"/>
    <property type="match status" value="1"/>
</dbReference>
<dbReference type="PIRSF" id="PIRSF001092">
    <property type="entry name" value="Alpha-L-fucosidase"/>
    <property type="match status" value="1"/>
</dbReference>
<dbReference type="InterPro" id="IPR000933">
    <property type="entry name" value="Glyco_hydro_29"/>
</dbReference>
<feature type="signal peptide" evidence="7">
    <location>
        <begin position="1"/>
        <end position="22"/>
    </location>
</feature>
<evidence type="ECO:0000313" key="9">
    <source>
        <dbReference type="EMBL" id="MCO6024736.1"/>
    </source>
</evidence>
<dbReference type="PRINTS" id="PR00741">
    <property type="entry name" value="GLHYDRLASE29"/>
</dbReference>
<comment type="caution">
    <text evidence="9">The sequence shown here is derived from an EMBL/GenBank/DDBJ whole genome shotgun (WGS) entry which is preliminary data.</text>
</comment>
<keyword evidence="6" id="KW-0326">Glycosidase</keyword>
<dbReference type="EMBL" id="JAMXLY010000006">
    <property type="protein sequence ID" value="MCO6024736.1"/>
    <property type="molecule type" value="Genomic_DNA"/>
</dbReference>
<accession>A0ABT1BUH5</accession>
<dbReference type="Gene3D" id="3.20.20.80">
    <property type="entry name" value="Glycosidases"/>
    <property type="match status" value="1"/>
</dbReference>
<protein>
    <recommendedName>
        <fullName evidence="3">alpha-L-fucosidase</fullName>
        <ecNumber evidence="3">3.2.1.51</ecNumber>
    </recommendedName>
</protein>
<evidence type="ECO:0000313" key="10">
    <source>
        <dbReference type="Proteomes" id="UP001204015"/>
    </source>
</evidence>
<evidence type="ECO:0000259" key="8">
    <source>
        <dbReference type="Pfam" id="PF01120"/>
    </source>
</evidence>
<proteinExistence type="inferred from homology"/>
<evidence type="ECO:0000256" key="7">
    <source>
        <dbReference type="SAM" id="SignalP"/>
    </source>
</evidence>
<dbReference type="PANTHER" id="PTHR10030">
    <property type="entry name" value="ALPHA-L-FUCOSIDASE"/>
    <property type="match status" value="1"/>
</dbReference>
<dbReference type="Proteomes" id="UP001204015">
    <property type="component" value="Unassembled WGS sequence"/>
</dbReference>
<keyword evidence="5" id="KW-0378">Hydrolase</keyword>
<dbReference type="SMART" id="SM00812">
    <property type="entry name" value="Alpha_L_fucos"/>
    <property type="match status" value="1"/>
</dbReference>
<gene>
    <name evidence="9" type="ORF">NG821_02570</name>
</gene>
<evidence type="ECO:0000256" key="4">
    <source>
        <dbReference type="ARBA" id="ARBA00022729"/>
    </source>
</evidence>
<evidence type="ECO:0000256" key="3">
    <source>
        <dbReference type="ARBA" id="ARBA00012662"/>
    </source>
</evidence>
<reference evidence="9 10" key="1">
    <citation type="submission" date="2022-06" db="EMBL/GenBank/DDBJ databases">
        <title>A taxonomic note on the genus Prevotella: Description of four novel genera and emended description of the genera Hallella and Xylanibacter.</title>
        <authorList>
            <person name="Hitch T.C.A."/>
        </authorList>
    </citation>
    <scope>NUCLEOTIDE SEQUENCE [LARGE SCALE GENOMIC DNA]</scope>
    <source>
        <strain evidence="9 10">DSM 100619</strain>
    </source>
</reference>
<evidence type="ECO:0000256" key="6">
    <source>
        <dbReference type="ARBA" id="ARBA00023295"/>
    </source>
</evidence>
<keyword evidence="10" id="KW-1185">Reference proteome</keyword>
<organism evidence="9 10">
    <name type="scientific">Segatella cerevisiae</name>
    <dbReference type="NCBI Taxonomy" id="2053716"/>
    <lineage>
        <taxon>Bacteria</taxon>
        <taxon>Pseudomonadati</taxon>
        <taxon>Bacteroidota</taxon>
        <taxon>Bacteroidia</taxon>
        <taxon>Bacteroidales</taxon>
        <taxon>Prevotellaceae</taxon>
        <taxon>Segatella</taxon>
    </lineage>
</organism>
<feature type="domain" description="Glycoside hydrolase family 29 N-terminal" evidence="8">
    <location>
        <begin position="27"/>
        <end position="334"/>
    </location>
</feature>
<dbReference type="InterPro" id="IPR016286">
    <property type="entry name" value="FUC_metazoa-typ"/>
</dbReference>
<keyword evidence="4 7" id="KW-0732">Signal</keyword>
<comment type="similarity">
    <text evidence="2">Belongs to the glycosyl hydrolase 29 family.</text>
</comment>